<dbReference type="AlphaFoldDB" id="A0A3N4LLB8"/>
<keyword evidence="2" id="KW-0472">Membrane</keyword>
<feature type="compositionally biased region" description="Basic and acidic residues" evidence="1">
    <location>
        <begin position="77"/>
        <end position="91"/>
    </location>
</feature>
<accession>A0A3N4LLB8</accession>
<feature type="region of interest" description="Disordered" evidence="1">
    <location>
        <begin position="305"/>
        <end position="356"/>
    </location>
</feature>
<reference evidence="4 5" key="1">
    <citation type="journal article" date="2018" name="Nat. Ecol. Evol.">
        <title>Pezizomycetes genomes reveal the molecular basis of ectomycorrhizal truffle lifestyle.</title>
        <authorList>
            <person name="Murat C."/>
            <person name="Payen T."/>
            <person name="Noel B."/>
            <person name="Kuo A."/>
            <person name="Morin E."/>
            <person name="Chen J."/>
            <person name="Kohler A."/>
            <person name="Krizsan K."/>
            <person name="Balestrini R."/>
            <person name="Da Silva C."/>
            <person name="Montanini B."/>
            <person name="Hainaut M."/>
            <person name="Levati E."/>
            <person name="Barry K.W."/>
            <person name="Belfiori B."/>
            <person name="Cichocki N."/>
            <person name="Clum A."/>
            <person name="Dockter R.B."/>
            <person name="Fauchery L."/>
            <person name="Guy J."/>
            <person name="Iotti M."/>
            <person name="Le Tacon F."/>
            <person name="Lindquist E.A."/>
            <person name="Lipzen A."/>
            <person name="Malagnac F."/>
            <person name="Mello A."/>
            <person name="Molinier V."/>
            <person name="Miyauchi S."/>
            <person name="Poulain J."/>
            <person name="Riccioni C."/>
            <person name="Rubini A."/>
            <person name="Sitrit Y."/>
            <person name="Splivallo R."/>
            <person name="Traeger S."/>
            <person name="Wang M."/>
            <person name="Zifcakova L."/>
            <person name="Wipf D."/>
            <person name="Zambonelli A."/>
            <person name="Paolocci F."/>
            <person name="Nowrousian M."/>
            <person name="Ottonello S."/>
            <person name="Baldrian P."/>
            <person name="Spatafora J.W."/>
            <person name="Henrissat B."/>
            <person name="Nagy L.G."/>
            <person name="Aury J.M."/>
            <person name="Wincker P."/>
            <person name="Grigoriev I.V."/>
            <person name="Bonfante P."/>
            <person name="Martin F.M."/>
        </authorList>
    </citation>
    <scope>NUCLEOTIDE SEQUENCE [LARGE SCALE GENOMIC DNA]</scope>
    <source>
        <strain evidence="4 5">ATCC MYA-4762</strain>
    </source>
</reference>
<evidence type="ECO:0000313" key="5">
    <source>
        <dbReference type="Proteomes" id="UP000267821"/>
    </source>
</evidence>
<feature type="region of interest" description="Disordered" evidence="1">
    <location>
        <begin position="38"/>
        <end position="91"/>
    </location>
</feature>
<evidence type="ECO:0000256" key="2">
    <source>
        <dbReference type="SAM" id="Phobius"/>
    </source>
</evidence>
<feature type="compositionally biased region" description="Polar residues" evidence="1">
    <location>
        <begin position="39"/>
        <end position="49"/>
    </location>
</feature>
<dbReference type="Proteomes" id="UP000267821">
    <property type="component" value="Unassembled WGS sequence"/>
</dbReference>
<dbReference type="EMBL" id="ML121554">
    <property type="protein sequence ID" value="RPB22172.1"/>
    <property type="molecule type" value="Genomic_DNA"/>
</dbReference>
<keyword evidence="2" id="KW-0812">Transmembrane</keyword>
<dbReference type="STRING" id="1051890.A0A3N4LLB8"/>
<keyword evidence="5" id="KW-1185">Reference proteome</keyword>
<organism evidence="4 5">
    <name type="scientific">Terfezia boudieri ATCC MYA-4762</name>
    <dbReference type="NCBI Taxonomy" id="1051890"/>
    <lineage>
        <taxon>Eukaryota</taxon>
        <taxon>Fungi</taxon>
        <taxon>Dikarya</taxon>
        <taxon>Ascomycota</taxon>
        <taxon>Pezizomycotina</taxon>
        <taxon>Pezizomycetes</taxon>
        <taxon>Pezizales</taxon>
        <taxon>Pezizaceae</taxon>
        <taxon>Terfezia</taxon>
    </lineage>
</organism>
<keyword evidence="3" id="KW-0732">Signal</keyword>
<proteinExistence type="predicted"/>
<feature type="transmembrane region" description="Helical" evidence="2">
    <location>
        <begin position="436"/>
        <end position="457"/>
    </location>
</feature>
<keyword evidence="2" id="KW-1133">Transmembrane helix</keyword>
<evidence type="ECO:0000256" key="3">
    <source>
        <dbReference type="SAM" id="SignalP"/>
    </source>
</evidence>
<feature type="signal peptide" evidence="3">
    <location>
        <begin position="1"/>
        <end position="21"/>
    </location>
</feature>
<dbReference type="InParanoid" id="A0A3N4LLB8"/>
<gene>
    <name evidence="4" type="ORF">L211DRAFT_351793</name>
</gene>
<feature type="chain" id="PRO_5018304833" evidence="3">
    <location>
        <begin position="22"/>
        <end position="458"/>
    </location>
</feature>
<feature type="compositionally biased region" description="Low complexity" evidence="1">
    <location>
        <begin position="314"/>
        <end position="356"/>
    </location>
</feature>
<evidence type="ECO:0000256" key="1">
    <source>
        <dbReference type="SAM" id="MobiDB-lite"/>
    </source>
</evidence>
<sequence length="458" mass="48126">MLTLRTIICFLLLTLTSVILAVPAPYRDGIVLFEDPSGSEVQVDSSNSLGKDGNSEDDKETGGNLSLVNGPGRVRKKSPDTYPSKEHEGRKRQVTKTLVVVIMTTVNEGDVIVSTPCTTTTAEVAPVPVEITTSTPCDEISTPVAPVVEEPTQSGPPCETTEILVPVEEPPSTTSTQGPITVTMIVLPVPDTPTTTSPTTTEAPVEETTTPCEIVPTIVPVNPTDSKPDYTITSTDNPIAIIETTIVTESPTSNFSNISTSTIETVSSTTTTTIPTTITTSTKTINPGEIPTFSFILLPQEPVTTRDGTYANRPTSTTCPTTTTSTTPTTTTVTTSTTTTTPPTTTTTTTTTTATTTTTTSPTAIIITIPNEVTAAPYPTVVVPSKVLDNGELDLDMFGDFLMTELAESTQTQVPGNCAGCGEQISAPFEGGGESLWVRGPLMVSVFVVVVGVVGWWV</sequence>
<protein>
    <submittedName>
        <fullName evidence="4">Uncharacterized protein</fullName>
    </submittedName>
</protein>
<evidence type="ECO:0000313" key="4">
    <source>
        <dbReference type="EMBL" id="RPB22172.1"/>
    </source>
</evidence>
<dbReference type="OrthoDB" id="5419744at2759"/>
<name>A0A3N4LLB8_9PEZI</name>